<evidence type="ECO:0000313" key="3">
    <source>
        <dbReference type="Proteomes" id="UP000294321"/>
    </source>
</evidence>
<dbReference type="AlphaFoldDB" id="A0A4P6ZJT4"/>
<gene>
    <name evidence="2" type="ORF">ELX58_00840</name>
</gene>
<keyword evidence="3" id="KW-1185">Reference proteome</keyword>
<feature type="transmembrane region" description="Helical" evidence="1">
    <location>
        <begin position="570"/>
        <end position="593"/>
    </location>
</feature>
<feature type="transmembrane region" description="Helical" evidence="1">
    <location>
        <begin position="356"/>
        <end position="372"/>
    </location>
</feature>
<feature type="transmembrane region" description="Helical" evidence="1">
    <location>
        <begin position="142"/>
        <end position="160"/>
    </location>
</feature>
<keyword evidence="1" id="KW-0472">Membrane</keyword>
<accession>A0A4P6ZJT4</accession>
<protein>
    <recommendedName>
        <fullName evidence="4">Cell division protein</fullName>
    </recommendedName>
</protein>
<feature type="transmembrane region" description="Helical" evidence="1">
    <location>
        <begin position="239"/>
        <end position="267"/>
    </location>
</feature>
<name>A0A4P6ZJT4_9LACO</name>
<feature type="transmembrane region" description="Helical" evidence="1">
    <location>
        <begin position="21"/>
        <end position="41"/>
    </location>
</feature>
<dbReference type="KEGG" id="lji:ELX58_00840"/>
<feature type="transmembrane region" description="Helical" evidence="1">
    <location>
        <begin position="287"/>
        <end position="307"/>
    </location>
</feature>
<feature type="transmembrane region" description="Helical" evidence="1">
    <location>
        <begin position="393"/>
        <end position="411"/>
    </location>
</feature>
<reference evidence="3" key="1">
    <citation type="submission" date="2018-12" db="EMBL/GenBank/DDBJ databases">
        <title>A new species of lactobacillus.</title>
        <authorList>
            <person name="Jian Y."/>
            <person name="Xin L."/>
            <person name="Hong Z.J."/>
            <person name="Ming L.Z."/>
            <person name="Hong X.Z."/>
        </authorList>
    </citation>
    <scope>NUCLEOTIDE SEQUENCE [LARGE SCALE GENOMIC DNA]</scope>
    <source>
        <strain evidence="3">HSLZ-75</strain>
    </source>
</reference>
<dbReference type="Proteomes" id="UP000294321">
    <property type="component" value="Chromosome"/>
</dbReference>
<feature type="transmembrane region" description="Helical" evidence="1">
    <location>
        <begin position="206"/>
        <end position="227"/>
    </location>
</feature>
<keyword evidence="1" id="KW-0812">Transmembrane</keyword>
<feature type="transmembrane region" description="Helical" evidence="1">
    <location>
        <begin position="92"/>
        <end position="109"/>
    </location>
</feature>
<feature type="transmembrane region" description="Helical" evidence="1">
    <location>
        <begin position="167"/>
        <end position="186"/>
    </location>
</feature>
<feature type="transmembrane region" description="Helical" evidence="1">
    <location>
        <begin position="319"/>
        <end position="336"/>
    </location>
</feature>
<organism evidence="2 3">
    <name type="scientific">Acetilactobacillus jinshanensis</name>
    <dbReference type="NCBI Taxonomy" id="1720083"/>
    <lineage>
        <taxon>Bacteria</taxon>
        <taxon>Bacillati</taxon>
        <taxon>Bacillota</taxon>
        <taxon>Bacilli</taxon>
        <taxon>Lactobacillales</taxon>
        <taxon>Lactobacillaceae</taxon>
        <taxon>Acetilactobacillus</taxon>
    </lineage>
</organism>
<evidence type="ECO:0000313" key="2">
    <source>
        <dbReference type="EMBL" id="QBP17747.1"/>
    </source>
</evidence>
<dbReference type="RefSeq" id="WP_133441292.1">
    <property type="nucleotide sequence ID" value="NZ_CP034726.1"/>
</dbReference>
<dbReference type="EMBL" id="CP034726">
    <property type="protein sequence ID" value="QBP17747.1"/>
    <property type="molecule type" value="Genomic_DNA"/>
</dbReference>
<sequence>MRPTRVAVHEGHRPPKSTFEIIIINLISYLIFLGIAAIIMWPQISNHAFIAGTDSAFHMNRFYETAMQIKTGHFSYFQSIFAFHQTGRLVNAFYGPLMAYVFGGLLLLCKNWINFQIVNSLLVLSLSGWLMYVLAVKSNVKRWAALVMGTMYMTCYSVSIWPTAQKFTGLGAAFLPLAILCGIKMLNNHQIRVLPLAMTMTLLVQTHLMSSLVAIMALIPMFIVGWVTSHHRADMFTNAFKAAGLTILLTGNVWGSIVEMFTTNHIIPVFPQQDLMKGTIYFTHGHLAYLGTIMTIVALLVTLTLIFRWKYYDYRWKTIVFISWFFLWLSSAWFPWHWAHKHWTAFANLIQFPRRFMIIAIILLLLAFGQICSRRSPLADLSYKGFKLHNLKLIMLLIFLVCSVGGLRSTMNQEVKQYQSDEVLNEPSNMLHIKSKTPGQLRHAFQSSDLHLAIQAITKSTPDYLPSSASLRTNHDYYHLHPYHRENVQLDDDNSVFRHWIINRDQLSLHWMNHKRRSKVTILPLVAYHQTQVTINGRPVSDPRISKVGALKVHARPGWNRVTIEFHPDFSLGLMMAITIMTWLVLAGFLMVYRRRP</sequence>
<evidence type="ECO:0000256" key="1">
    <source>
        <dbReference type="SAM" id="Phobius"/>
    </source>
</evidence>
<proteinExistence type="predicted"/>
<evidence type="ECO:0008006" key="4">
    <source>
        <dbReference type="Google" id="ProtNLM"/>
    </source>
</evidence>
<dbReference type="OrthoDB" id="2328595at2"/>
<feature type="transmembrane region" description="Helical" evidence="1">
    <location>
        <begin position="116"/>
        <end position="136"/>
    </location>
</feature>
<keyword evidence="1" id="KW-1133">Transmembrane helix</keyword>